<feature type="region of interest" description="Disordered" evidence="1">
    <location>
        <begin position="82"/>
        <end position="109"/>
    </location>
</feature>
<dbReference type="Proteomes" id="UP000317494">
    <property type="component" value="Unassembled WGS sequence"/>
</dbReference>
<proteinExistence type="predicted"/>
<dbReference type="EMBL" id="QEAN01000518">
    <property type="protein sequence ID" value="TPX33944.1"/>
    <property type="molecule type" value="Genomic_DNA"/>
</dbReference>
<evidence type="ECO:0000313" key="4">
    <source>
        <dbReference type="Proteomes" id="UP000317494"/>
    </source>
</evidence>
<dbReference type="AlphaFoldDB" id="A0A507C7A3"/>
<gene>
    <name evidence="3" type="ORF">SeLEV6574_g02854</name>
    <name evidence="2" type="ORF">SeMB42_g07407</name>
</gene>
<feature type="compositionally biased region" description="Low complexity" evidence="1">
    <location>
        <begin position="89"/>
        <end position="109"/>
    </location>
</feature>
<feature type="region of interest" description="Disordered" evidence="1">
    <location>
        <begin position="536"/>
        <end position="565"/>
    </location>
</feature>
<evidence type="ECO:0000313" key="2">
    <source>
        <dbReference type="EMBL" id="TPX33944.1"/>
    </source>
</evidence>
<name>A0A507C7A3_9FUNG</name>
<dbReference type="OrthoDB" id="2161630at2759"/>
<comment type="caution">
    <text evidence="2">The sequence shown here is derived from an EMBL/GenBank/DDBJ whole genome shotgun (WGS) entry which is preliminary data.</text>
</comment>
<dbReference type="EMBL" id="QEAM01000086">
    <property type="protein sequence ID" value="TPX47068.1"/>
    <property type="molecule type" value="Genomic_DNA"/>
</dbReference>
<accession>A0A507C7A3</accession>
<protein>
    <submittedName>
        <fullName evidence="2">Uncharacterized protein</fullName>
    </submittedName>
</protein>
<sequence length="565" mass="60904">MILPTISFEEAMRSGGQITSHKRHSRNDLYSVHVKMSNTDVFIYTNISPTRLKPYLATDLSPRALQNHLQVSVTSLPTAASAVERAGNSTRTSPTTPVSGGSSSAESSTAQSSSIIDLDFRPSSSLSASSSSLNAIWQQQQSVESFETLMRKGAKILESKKYVSYNVWIVFPADGAVHQFSGISQERLEALRDAITIDSTFQAPKTTSLDDLRKRYSIEDCVSHGAKVVKVDAQEFCSILLQRPEGGVDTFHRVSTKQYIAIMKEIETRAVAYPAALPLSTRASYSSGGIGTAANAALFVFPNPFLQEPTCGLPASRNPNRPVRSLTVPTGVVDFGLDSVHNSKLAGDITAIREAAAMREVVAIREAAIREQQAIATLRPRQHSLPAVITGNMDLGDGLGDNTNGTGYISFSAPSRIRPPQNDFSYFSSPPHVYVGEASSKSFAQKKMDVAHDTAQSTFGSYAYPAKAPSLCFNGISGDATADRHDKDPVSSADKFISDWNRSTVPPLYNQYQNLAPSGLETTVDTILSSNILTPSTYSRPAPEHVGILVNSSTSASSPAQPKEE</sequence>
<reference evidence="4 5" key="1">
    <citation type="journal article" date="2019" name="Sci. Rep.">
        <title>Comparative genomics of chytrid fungi reveal insights into the obligate biotrophic and pathogenic lifestyle of Synchytrium endobioticum.</title>
        <authorList>
            <person name="van de Vossenberg B.T.L.H."/>
            <person name="Warris S."/>
            <person name="Nguyen H.D.T."/>
            <person name="van Gent-Pelzer M.P.E."/>
            <person name="Joly D.L."/>
            <person name="van de Geest H.C."/>
            <person name="Bonants P.J.M."/>
            <person name="Smith D.S."/>
            <person name="Levesque C.A."/>
            <person name="van der Lee T.A.J."/>
        </authorList>
    </citation>
    <scope>NUCLEOTIDE SEQUENCE [LARGE SCALE GENOMIC DNA]</scope>
    <source>
        <strain evidence="3 5">LEV6574</strain>
        <strain evidence="2 4">MB42</strain>
    </source>
</reference>
<feature type="compositionally biased region" description="Polar residues" evidence="1">
    <location>
        <begin position="550"/>
        <end position="565"/>
    </location>
</feature>
<dbReference type="Proteomes" id="UP000320475">
    <property type="component" value="Unassembled WGS sequence"/>
</dbReference>
<evidence type="ECO:0000313" key="5">
    <source>
        <dbReference type="Proteomes" id="UP000320475"/>
    </source>
</evidence>
<evidence type="ECO:0000313" key="3">
    <source>
        <dbReference type="EMBL" id="TPX47068.1"/>
    </source>
</evidence>
<evidence type="ECO:0000256" key="1">
    <source>
        <dbReference type="SAM" id="MobiDB-lite"/>
    </source>
</evidence>
<keyword evidence="4" id="KW-1185">Reference proteome</keyword>
<dbReference type="VEuPathDB" id="FungiDB:SeMB42_g07407"/>
<organism evidence="2 4">
    <name type="scientific">Synchytrium endobioticum</name>
    <dbReference type="NCBI Taxonomy" id="286115"/>
    <lineage>
        <taxon>Eukaryota</taxon>
        <taxon>Fungi</taxon>
        <taxon>Fungi incertae sedis</taxon>
        <taxon>Chytridiomycota</taxon>
        <taxon>Chytridiomycota incertae sedis</taxon>
        <taxon>Chytridiomycetes</taxon>
        <taxon>Synchytriales</taxon>
        <taxon>Synchytriaceae</taxon>
        <taxon>Synchytrium</taxon>
    </lineage>
</organism>